<comment type="subcellular location">
    <subcellularLocation>
        <location evidence="1">Membrane</location>
    </subcellularLocation>
</comment>
<keyword evidence="8" id="KW-1185">Reference proteome</keyword>
<proteinExistence type="predicted"/>
<keyword evidence="4 5" id="KW-0472">Membrane</keyword>
<dbReference type="RefSeq" id="WP_264713243.1">
    <property type="nucleotide sequence ID" value="NZ_JAPDNT010000004.1"/>
</dbReference>
<organism evidence="7 8">
    <name type="scientific">Limobrevibacterium gyesilva</name>
    <dbReference type="NCBI Taxonomy" id="2991712"/>
    <lineage>
        <taxon>Bacteria</taxon>
        <taxon>Pseudomonadati</taxon>
        <taxon>Pseudomonadota</taxon>
        <taxon>Alphaproteobacteria</taxon>
        <taxon>Acetobacterales</taxon>
        <taxon>Acetobacteraceae</taxon>
        <taxon>Limobrevibacterium</taxon>
    </lineage>
</organism>
<evidence type="ECO:0000313" key="7">
    <source>
        <dbReference type="EMBL" id="MCW3474602.1"/>
    </source>
</evidence>
<feature type="transmembrane region" description="Helical" evidence="5">
    <location>
        <begin position="44"/>
        <end position="68"/>
    </location>
</feature>
<comment type="caution">
    <text evidence="7">The sequence shown here is derived from an EMBL/GenBank/DDBJ whole genome shotgun (WGS) entry which is preliminary data.</text>
</comment>
<evidence type="ECO:0000313" key="8">
    <source>
        <dbReference type="Proteomes" id="UP001165679"/>
    </source>
</evidence>
<sequence length="423" mass="45547">MVRILWVLAASAVAVALAWSVAGLPGHVAATVGGYTFEASTPVAAIALAVLVLVLYLLLRLLGTLVTLPRRWRRWRERRRRERGDAAVTRTLVALAAADAGEARRQAQRARALLGDTPQTLLLAAEAARLAGSEAEAEALYHQLAAGEDAAFLGLRGLFRLAIAREDWSAAADLARRAEAAHPGNAWLREERTMLAVRVGDWTQALALAGPDAPHAAYVTAAAESAIDPAQALKLARRAWKDNPAFTPAALAYAKRLRQSGREGRAQEVLRETWKLAPNPEMAESALAATSDKMARMQLAERLVQGAPDHPESRLLLARVALEAGLTGEARRHGEAARRAGLNQKRLWLLIADLEAEEHGDTEAGRLAQRDALRHAATAEPDPAWRCDACGTVHAQWHPACPACHTPGRIVWGEPVRLALAAS</sequence>
<dbReference type="Proteomes" id="UP001165679">
    <property type="component" value="Unassembled WGS sequence"/>
</dbReference>
<evidence type="ECO:0000256" key="1">
    <source>
        <dbReference type="ARBA" id="ARBA00004370"/>
    </source>
</evidence>
<protein>
    <submittedName>
        <fullName evidence="7">Heme biosynthesis protein HemY</fullName>
    </submittedName>
</protein>
<evidence type="ECO:0000256" key="3">
    <source>
        <dbReference type="ARBA" id="ARBA00022989"/>
    </source>
</evidence>
<reference evidence="7" key="2">
    <citation type="submission" date="2022-10" db="EMBL/GenBank/DDBJ databases">
        <authorList>
            <person name="Trinh H.N."/>
        </authorList>
    </citation>
    <scope>NUCLEOTIDE SEQUENCE</scope>
    <source>
        <strain evidence="7">RN2-1</strain>
    </source>
</reference>
<dbReference type="InterPro" id="IPR010817">
    <property type="entry name" value="HemY_N"/>
</dbReference>
<evidence type="ECO:0000256" key="4">
    <source>
        <dbReference type="ARBA" id="ARBA00023136"/>
    </source>
</evidence>
<dbReference type="EMBL" id="JAPDNT010000004">
    <property type="protein sequence ID" value="MCW3474602.1"/>
    <property type="molecule type" value="Genomic_DNA"/>
</dbReference>
<dbReference type="GO" id="GO:0016020">
    <property type="term" value="C:membrane"/>
    <property type="evidence" value="ECO:0007669"/>
    <property type="project" value="UniProtKB-SubCell"/>
</dbReference>
<name>A0AA42CH43_9PROT</name>
<feature type="domain" description="HemY N-terminal" evidence="6">
    <location>
        <begin position="26"/>
        <end position="132"/>
    </location>
</feature>
<keyword evidence="2 5" id="KW-0812">Transmembrane</keyword>
<evidence type="ECO:0000256" key="2">
    <source>
        <dbReference type="ARBA" id="ARBA00022692"/>
    </source>
</evidence>
<accession>A0AA42CH43</accession>
<keyword evidence="3 5" id="KW-1133">Transmembrane helix</keyword>
<dbReference type="Pfam" id="PF07219">
    <property type="entry name" value="HemY_N"/>
    <property type="match status" value="1"/>
</dbReference>
<evidence type="ECO:0000256" key="5">
    <source>
        <dbReference type="SAM" id="Phobius"/>
    </source>
</evidence>
<dbReference type="SUPFAM" id="SSF48452">
    <property type="entry name" value="TPR-like"/>
    <property type="match status" value="1"/>
</dbReference>
<evidence type="ECO:0000259" key="6">
    <source>
        <dbReference type="Pfam" id="PF07219"/>
    </source>
</evidence>
<dbReference type="InterPro" id="IPR011990">
    <property type="entry name" value="TPR-like_helical_dom_sf"/>
</dbReference>
<reference evidence="7" key="1">
    <citation type="submission" date="2022-09" db="EMBL/GenBank/DDBJ databases">
        <title>Rhodovastum sp. nov. RN2-1 isolated from soil in Seongnam, South Korea.</title>
        <authorList>
            <person name="Le N.T."/>
        </authorList>
    </citation>
    <scope>NUCLEOTIDE SEQUENCE</scope>
    <source>
        <strain evidence="7">RN2-1</strain>
    </source>
</reference>
<gene>
    <name evidence="7" type="ORF">OL599_08385</name>
</gene>
<dbReference type="AlphaFoldDB" id="A0AA42CH43"/>
<dbReference type="Gene3D" id="1.25.40.10">
    <property type="entry name" value="Tetratricopeptide repeat domain"/>
    <property type="match status" value="1"/>
</dbReference>